<gene>
    <name evidence="1" type="ORF">DCHRY22_LOCUS2448</name>
</gene>
<dbReference type="AlphaFoldDB" id="A0A8J2QE70"/>
<protein>
    <submittedName>
        <fullName evidence="1">(African queen) hypothetical protein</fullName>
    </submittedName>
</protein>
<dbReference type="Proteomes" id="UP000789524">
    <property type="component" value="Unassembled WGS sequence"/>
</dbReference>
<dbReference type="OrthoDB" id="329835at2759"/>
<reference evidence="1" key="1">
    <citation type="submission" date="2021-09" db="EMBL/GenBank/DDBJ databases">
        <authorList>
            <person name="Martin H S."/>
        </authorList>
    </citation>
    <scope>NUCLEOTIDE SEQUENCE</scope>
</reference>
<keyword evidence="2" id="KW-1185">Reference proteome</keyword>
<sequence>MSDDYGLGEVCAGPLATRRLPGTHRSILAGAAAKDIADHLSRTLAQCRVAQRTRCDIARSFRTPSGLHEMYIWLLGMRLVFVYTYKYVCNSVLGPASDCLTAVSSVPSILRWCRSTCRLGCGTSTMVSLPMSTDRIASFIKSLQDGRSGGSRACSPPIHSGRFCSEYLLEVPICFGARVHSRPAHEHVAACAVTRGRAAAGERCSGKRVIETIFFFTLV</sequence>
<name>A0A8J2QE70_9NEOP</name>
<organism evidence="1 2">
    <name type="scientific">Danaus chrysippus</name>
    <name type="common">African queen</name>
    <dbReference type="NCBI Taxonomy" id="151541"/>
    <lineage>
        <taxon>Eukaryota</taxon>
        <taxon>Metazoa</taxon>
        <taxon>Ecdysozoa</taxon>
        <taxon>Arthropoda</taxon>
        <taxon>Hexapoda</taxon>
        <taxon>Insecta</taxon>
        <taxon>Pterygota</taxon>
        <taxon>Neoptera</taxon>
        <taxon>Endopterygota</taxon>
        <taxon>Lepidoptera</taxon>
        <taxon>Glossata</taxon>
        <taxon>Ditrysia</taxon>
        <taxon>Papilionoidea</taxon>
        <taxon>Nymphalidae</taxon>
        <taxon>Danainae</taxon>
        <taxon>Danaini</taxon>
        <taxon>Danaina</taxon>
        <taxon>Danaus</taxon>
        <taxon>Anosia</taxon>
    </lineage>
</organism>
<dbReference type="EMBL" id="CAKASE010000046">
    <property type="protein sequence ID" value="CAG9560847.1"/>
    <property type="molecule type" value="Genomic_DNA"/>
</dbReference>
<evidence type="ECO:0000313" key="2">
    <source>
        <dbReference type="Proteomes" id="UP000789524"/>
    </source>
</evidence>
<comment type="caution">
    <text evidence="1">The sequence shown here is derived from an EMBL/GenBank/DDBJ whole genome shotgun (WGS) entry which is preliminary data.</text>
</comment>
<accession>A0A8J2QE70</accession>
<evidence type="ECO:0000313" key="1">
    <source>
        <dbReference type="EMBL" id="CAG9560847.1"/>
    </source>
</evidence>
<proteinExistence type="predicted"/>